<dbReference type="InterPro" id="IPR036034">
    <property type="entry name" value="PDZ_sf"/>
</dbReference>
<sequence length="758" mass="81699">MGCPVLFCLRWPKCPCGALLSAHKVPPNLNPFHVCVFQQGKVRQPLGALRSPPVGCGGLNLGPRSEIPGCADCGGVMGGAGPHVHDWGSERIEPCGISCSTRQSPQVTCEARIPATETTPAAGVNVVVVVDGNCILQYTHRQSPCSCLSDGEPLLPRRPPPTYGAVPPSPTLPRGPACGQEAGPPPSRSRTRGLSVRCCTKACLGDEEEHAERHLHRGPPCSRLTPVPLPRSPSGPWFGVGSLSGGRPGARVVKIWDQQRCPLLEEGDVIAKVNGADVRDLSPGEVESVLQEHTRTGDVILLVERKGHHSRRHPQENCSFRQEHLVPDSSYNKGVPQDAPNSWGDPQGDTLAVTSFVGPEPRDVLVCPARCSQRLRRPRPAGGAGEPRGSIDGPKEEQGGSRGITIATDGGGAAGKAASSLLPHQEEGPSHPEDGGLLARLSHTDVGGIFRQAGSRVRMRVRNRKDIGISSDLNMADIDVGECPRSPTYRLPQPQEPDQYSVELVRGPHGFGFSLRGGSEYNMDIYVLALMEGGPAEQCGKIQVSDQLVEINGEPTAGMTHAQAVEHIRNGGSRIRLMLKRGNGFVPDYDREYSRSPTKLLQVPEAEDKVRHRHRRSNPPGGPQYQGQNLCDGGGQEPSPSGRHQQQHQQQQLPKARHSSRLPHGSTKVQGEEEEEGDAGWRPREQGKNTEGGGESCKLLSPRPNRKLRSDLVPGPWLVPSKERLSRALWGVCMGQGEEEEQKGDPGRGKGLEVKRRS</sequence>
<feature type="compositionally biased region" description="Basic and acidic residues" evidence="1">
    <location>
        <begin position="679"/>
        <end position="688"/>
    </location>
</feature>
<accession>A0A6J0VAU0</accession>
<evidence type="ECO:0000256" key="1">
    <source>
        <dbReference type="SAM" id="MobiDB-lite"/>
    </source>
</evidence>
<dbReference type="GO" id="GO:0005911">
    <property type="term" value="C:cell-cell junction"/>
    <property type="evidence" value="ECO:0007669"/>
    <property type="project" value="TreeGrafter"/>
</dbReference>
<dbReference type="PROSITE" id="PS50106">
    <property type="entry name" value="PDZ"/>
    <property type="match status" value="2"/>
</dbReference>
<dbReference type="InterPro" id="IPR001478">
    <property type="entry name" value="PDZ"/>
</dbReference>
<dbReference type="SUPFAM" id="SSF50156">
    <property type="entry name" value="PDZ domain-like"/>
    <property type="match status" value="2"/>
</dbReference>
<feature type="compositionally biased region" description="Basic and acidic residues" evidence="1">
    <location>
        <begin position="743"/>
        <end position="758"/>
    </location>
</feature>
<evidence type="ECO:0000259" key="2">
    <source>
        <dbReference type="PROSITE" id="PS50106"/>
    </source>
</evidence>
<dbReference type="Pfam" id="PF00595">
    <property type="entry name" value="PDZ"/>
    <property type="match status" value="1"/>
</dbReference>
<organism evidence="3 4">
    <name type="scientific">Pogona vitticeps</name>
    <name type="common">central bearded dragon</name>
    <dbReference type="NCBI Taxonomy" id="103695"/>
    <lineage>
        <taxon>Eukaryota</taxon>
        <taxon>Metazoa</taxon>
        <taxon>Chordata</taxon>
        <taxon>Craniata</taxon>
        <taxon>Vertebrata</taxon>
        <taxon>Euteleostomi</taxon>
        <taxon>Lepidosauria</taxon>
        <taxon>Squamata</taxon>
        <taxon>Bifurcata</taxon>
        <taxon>Unidentata</taxon>
        <taxon>Episquamata</taxon>
        <taxon>Toxicofera</taxon>
        <taxon>Iguania</taxon>
        <taxon>Acrodonta</taxon>
        <taxon>Agamidae</taxon>
        <taxon>Amphibolurinae</taxon>
        <taxon>Pogona</taxon>
    </lineage>
</organism>
<reference evidence="4" key="2">
    <citation type="submission" date="2025-08" db="UniProtKB">
        <authorList>
            <consortium name="RefSeq"/>
        </authorList>
    </citation>
    <scope>IDENTIFICATION</scope>
</reference>
<dbReference type="OrthoDB" id="66881at2759"/>
<reference evidence="3" key="1">
    <citation type="submission" date="2025-05" db="UniProtKB">
        <authorList>
            <consortium name="RefSeq"/>
        </authorList>
    </citation>
    <scope>NUCLEOTIDE SEQUENCE [LARGE SCALE GENOMIC DNA]</scope>
</reference>
<dbReference type="InParanoid" id="A0A6J0VAU0"/>
<protein>
    <submittedName>
        <fullName evidence="4">Uncharacterized protein isoform X1</fullName>
    </submittedName>
</protein>
<dbReference type="PANTHER" id="PTHR10316:SF41">
    <property type="entry name" value="MAGI FAMILY MEMBER, X-LINKED A-RELATED"/>
    <property type="match status" value="1"/>
</dbReference>
<dbReference type="GeneID" id="110090614"/>
<evidence type="ECO:0000313" key="3">
    <source>
        <dbReference type="Proteomes" id="UP001652642"/>
    </source>
</evidence>
<feature type="region of interest" description="Disordered" evidence="1">
    <location>
        <begin position="585"/>
        <end position="718"/>
    </location>
</feature>
<dbReference type="KEGG" id="pvt:110090614"/>
<feature type="region of interest" description="Disordered" evidence="1">
    <location>
        <begin position="159"/>
        <end position="191"/>
    </location>
</feature>
<dbReference type="AlphaFoldDB" id="A0A6J0VAU0"/>
<dbReference type="GO" id="GO:0005737">
    <property type="term" value="C:cytoplasm"/>
    <property type="evidence" value="ECO:0007669"/>
    <property type="project" value="TreeGrafter"/>
</dbReference>
<feature type="region of interest" description="Disordered" evidence="1">
    <location>
        <begin position="375"/>
        <end position="439"/>
    </location>
</feature>
<dbReference type="Proteomes" id="UP001652642">
    <property type="component" value="Chromosome 2"/>
</dbReference>
<dbReference type="Gene3D" id="2.30.42.10">
    <property type="match status" value="2"/>
</dbReference>
<dbReference type="PANTHER" id="PTHR10316">
    <property type="entry name" value="MEMBRANE ASSOCIATED GUANYLATE KINASE-RELATED"/>
    <property type="match status" value="1"/>
</dbReference>
<dbReference type="GO" id="GO:0007165">
    <property type="term" value="P:signal transduction"/>
    <property type="evidence" value="ECO:0007669"/>
    <property type="project" value="TreeGrafter"/>
</dbReference>
<dbReference type="CDD" id="cd06735">
    <property type="entry name" value="PDZ5_MAGI-1_3-like"/>
    <property type="match status" value="1"/>
</dbReference>
<feature type="compositionally biased region" description="Basic and acidic residues" evidence="1">
    <location>
        <begin position="424"/>
        <end position="434"/>
    </location>
</feature>
<feature type="region of interest" description="Disordered" evidence="1">
    <location>
        <begin position="735"/>
        <end position="758"/>
    </location>
</feature>
<evidence type="ECO:0000313" key="4">
    <source>
        <dbReference type="RefSeq" id="XP_020669966.2"/>
    </source>
</evidence>
<feature type="domain" description="PDZ" evidence="2">
    <location>
        <begin position="501"/>
        <end position="583"/>
    </location>
</feature>
<dbReference type="SMART" id="SM00228">
    <property type="entry name" value="PDZ"/>
    <property type="match status" value="2"/>
</dbReference>
<name>A0A6J0VAU0_9SAUR</name>
<keyword evidence="3" id="KW-1185">Reference proteome</keyword>
<dbReference type="RefSeq" id="XP_020669966.2">
    <property type="nucleotide sequence ID" value="XM_020814307.2"/>
</dbReference>
<feature type="region of interest" description="Disordered" evidence="1">
    <location>
        <begin position="307"/>
        <end position="355"/>
    </location>
</feature>
<feature type="compositionally biased region" description="Pro residues" evidence="1">
    <location>
        <begin position="159"/>
        <end position="173"/>
    </location>
</feature>
<feature type="domain" description="PDZ" evidence="2">
    <location>
        <begin position="226"/>
        <end position="292"/>
    </location>
</feature>
<proteinExistence type="predicted"/>
<gene>
    <name evidence="4" type="primary">LOC110090614</name>
</gene>